<accession>A0A401SCR9</accession>
<dbReference type="OrthoDB" id="10072614at2759"/>
<dbReference type="PANTHER" id="PTHR19306:SF6">
    <property type="entry name" value="STRUCTURAL MAINTENANCE OF CHROMOSOMES PROTEIN 6"/>
    <property type="match status" value="1"/>
</dbReference>
<dbReference type="PANTHER" id="PTHR19306">
    <property type="entry name" value="STRUCTURAL MAINTENANCE OF CHROMOSOMES 5,6 SMC5, SMC6"/>
    <property type="match status" value="1"/>
</dbReference>
<comment type="function">
    <text evidence="12">Core component of the SMC5-SMC6 complex, a complex involved in repair of DNA double-strand breaks by homologous recombination. The complex may promote sister chromatid homologous recombination by recruiting the SMC1-SMC3 cohesin complex to double-strand breaks. The complex is required for telomere maintenance via recombination and mediates sumoylation of shelterin complex (telosome) components.</text>
</comment>
<feature type="region of interest" description="Disordered" evidence="16">
    <location>
        <begin position="508"/>
        <end position="539"/>
    </location>
</feature>
<keyword evidence="11" id="KW-0539">Nucleus</keyword>
<evidence type="ECO:0000256" key="14">
    <source>
        <dbReference type="ARBA" id="ARBA00069480"/>
    </source>
</evidence>
<keyword evidence="4" id="KW-0158">Chromosome</keyword>
<dbReference type="InterPro" id="IPR003395">
    <property type="entry name" value="RecF/RecN/SMC_N"/>
</dbReference>
<evidence type="ECO:0000259" key="17">
    <source>
        <dbReference type="Pfam" id="PF02463"/>
    </source>
</evidence>
<evidence type="ECO:0000256" key="6">
    <source>
        <dbReference type="ARBA" id="ARBA00022763"/>
    </source>
</evidence>
<keyword evidence="9" id="KW-0233">DNA recombination</keyword>
<dbReference type="GO" id="GO:0003684">
    <property type="term" value="F:damaged DNA binding"/>
    <property type="evidence" value="ECO:0007669"/>
    <property type="project" value="TreeGrafter"/>
</dbReference>
<evidence type="ECO:0000313" key="19">
    <source>
        <dbReference type="Proteomes" id="UP000287033"/>
    </source>
</evidence>
<dbReference type="SUPFAM" id="SSF52540">
    <property type="entry name" value="P-loop containing nucleoside triphosphate hydrolases"/>
    <property type="match status" value="2"/>
</dbReference>
<gene>
    <name evidence="18" type="ORF">chiPu_0006609</name>
</gene>
<dbReference type="GO" id="GO:0003697">
    <property type="term" value="F:single-stranded DNA binding"/>
    <property type="evidence" value="ECO:0007669"/>
    <property type="project" value="TreeGrafter"/>
</dbReference>
<dbReference type="EMBL" id="BEZZ01000194">
    <property type="protein sequence ID" value="GCC28181.1"/>
    <property type="molecule type" value="Genomic_DNA"/>
</dbReference>
<dbReference type="STRING" id="137246.A0A401SCR9"/>
<name>A0A401SCR9_CHIPU</name>
<keyword evidence="5" id="KW-0547">Nucleotide-binding</keyword>
<evidence type="ECO:0000256" key="10">
    <source>
        <dbReference type="ARBA" id="ARBA00023204"/>
    </source>
</evidence>
<feature type="domain" description="RecF/RecN/SMC N-terminal" evidence="17">
    <location>
        <begin position="160"/>
        <end position="1136"/>
    </location>
</feature>
<comment type="subunit">
    <text evidence="13">Forms a heterodimer with smc5. Component of the SMC5-SMC6 complex which consists at least of smc5, smc6, nsmce2, nsmce1 and nsmce4a.</text>
</comment>
<dbReference type="Gene3D" id="3.40.50.300">
    <property type="entry name" value="P-loop containing nucleotide triphosphate hydrolases"/>
    <property type="match status" value="2"/>
</dbReference>
<reference evidence="18 19" key="1">
    <citation type="journal article" date="2018" name="Nat. Ecol. Evol.">
        <title>Shark genomes provide insights into elasmobranch evolution and the origin of vertebrates.</title>
        <authorList>
            <person name="Hara Y"/>
            <person name="Yamaguchi K"/>
            <person name="Onimaru K"/>
            <person name="Kadota M"/>
            <person name="Koyanagi M"/>
            <person name="Keeley SD"/>
            <person name="Tatsumi K"/>
            <person name="Tanaka K"/>
            <person name="Motone F"/>
            <person name="Kageyama Y"/>
            <person name="Nozu R"/>
            <person name="Adachi N"/>
            <person name="Nishimura O"/>
            <person name="Nakagawa R"/>
            <person name="Tanegashima C"/>
            <person name="Kiyatake I"/>
            <person name="Matsumoto R"/>
            <person name="Murakumo K"/>
            <person name="Nishida K"/>
            <person name="Terakita A"/>
            <person name="Kuratani S"/>
            <person name="Sato K"/>
            <person name="Hyodo S Kuraku.S."/>
        </authorList>
    </citation>
    <scope>NUCLEOTIDE SEQUENCE [LARGE SCALE GENOMIC DNA]</scope>
</reference>
<evidence type="ECO:0000256" key="13">
    <source>
        <dbReference type="ARBA" id="ARBA00064605"/>
    </source>
</evidence>
<feature type="region of interest" description="Disordered" evidence="16">
    <location>
        <begin position="128"/>
        <end position="148"/>
    </location>
</feature>
<evidence type="ECO:0000256" key="9">
    <source>
        <dbReference type="ARBA" id="ARBA00023172"/>
    </source>
</evidence>
<comment type="similarity">
    <text evidence="3">Belongs to the SMC family. SMC6 subfamily.</text>
</comment>
<evidence type="ECO:0000256" key="15">
    <source>
        <dbReference type="SAM" id="Coils"/>
    </source>
</evidence>
<feature type="compositionally biased region" description="Polar residues" evidence="16">
    <location>
        <begin position="139"/>
        <end position="148"/>
    </location>
</feature>
<keyword evidence="6" id="KW-0227">DNA damage</keyword>
<evidence type="ECO:0000256" key="2">
    <source>
        <dbReference type="ARBA" id="ARBA00004286"/>
    </source>
</evidence>
<evidence type="ECO:0000256" key="8">
    <source>
        <dbReference type="ARBA" id="ARBA00023054"/>
    </source>
</evidence>
<dbReference type="GO" id="GO:0005524">
    <property type="term" value="F:ATP binding"/>
    <property type="evidence" value="ECO:0007669"/>
    <property type="project" value="UniProtKB-KW"/>
</dbReference>
<dbReference type="Pfam" id="PF02463">
    <property type="entry name" value="SMC_N"/>
    <property type="match status" value="1"/>
</dbReference>
<proteinExistence type="inferred from homology"/>
<feature type="coiled-coil region" evidence="15">
    <location>
        <begin position="830"/>
        <end position="864"/>
    </location>
</feature>
<dbReference type="GO" id="GO:0030915">
    <property type="term" value="C:Smc5-Smc6 complex"/>
    <property type="evidence" value="ECO:0007669"/>
    <property type="project" value="TreeGrafter"/>
</dbReference>
<dbReference type="GO" id="GO:0005634">
    <property type="term" value="C:nucleus"/>
    <property type="evidence" value="ECO:0007669"/>
    <property type="project" value="UniProtKB-SubCell"/>
</dbReference>
<keyword evidence="19" id="KW-1185">Reference proteome</keyword>
<evidence type="ECO:0000256" key="5">
    <source>
        <dbReference type="ARBA" id="ARBA00022741"/>
    </source>
</evidence>
<keyword evidence="10" id="KW-0234">DNA repair</keyword>
<evidence type="ECO:0000313" key="18">
    <source>
        <dbReference type="EMBL" id="GCC28181.1"/>
    </source>
</evidence>
<evidence type="ECO:0000256" key="16">
    <source>
        <dbReference type="SAM" id="MobiDB-lite"/>
    </source>
</evidence>
<evidence type="ECO:0000256" key="12">
    <source>
        <dbReference type="ARBA" id="ARBA00053909"/>
    </source>
</evidence>
<feature type="coiled-coil region" evidence="15">
    <location>
        <begin position="893"/>
        <end position="924"/>
    </location>
</feature>
<sequence length="1161" mass="133652">MTAPEPAQCCRYHRACGQSAPERRDGQACTQRGGQTGKRSLEPVVLRFLVASLSAHAQAGSEARPAAAVCSGACAQRLKFELEFRRIWVESDRVSIFSMSKRKDVSEGTLPVKRIKTEDIKDCDAEEAKTTKGKTVTTNGQSGESLPPNSFLSEGDVGIIESISLKNFMCHACLGPFKFGPNVNFVVGNNGSGKSAVLTALIVGLGGKATATNRGYSIKGFVKDGQNSADISITLRNRGPDAFKPDKYGEAVIVEQRISGDGIRQYRLKNQSGHIISTKKEELNTILDQFNIQVDNPVSILTQEMSKHFLQSKSEADKYKFFMKATQLEQMRDDYSYIMQTKALTNEKIEKQDEVIEVEKHLQPIKDRIKAEESRSVKYDQKVEEWQMKVNEAEERFKTIQNQLQKITEEAQILRPQCTTLKDDVQRKNKACKETEATFHRYRTQLKQLEKDHDQLQRRIEQLRNSITQSSEAELKERQERISCLQKQLKTLEDQEATNSQQLAQFQHAISKSRDEQEKLGEEEKDVKQSAESRKERLKELKASRTNQLKRFGENMPALLDAITEAHKQGRFRHEPVGPLGACFKLKYPELALAVESCLKGLLLSFCCDNYRDEQVLQSLMSRYFGSGRRPQINVCEFANQVYNVKGRAVHHPDFPTVLDALEISNPVVANCLIDMRGVERILLINSNSRAREIMQQQRPPANCREAFTAAGDQVFPNRYYSSETDRARYLGGDVESEISQLEMEVSNKMAKLSHFQQRLHSIIEEIRINETQMKMKQMQKRKIQESMTKIKLEISDLENVDEPQSVDISTLEEEVQDIWHRIVSGRNKLEEARKDMDEHRKIVNEAEQRYKEVKEKINLIAEGADPIKDELSKIDTEVGKCKHHKRHYDEKRKEHLEGIDKLKENLESKEKVLEENTAKAKQIYAERLEVVRTPKSIDVEINRLRERISTEQERHGNKEEITRQYFDVLETYKNVKSQIKNLKKFMQLLDKIMEERHKAYKIFRRYISLRCKYYFDSMLSQRGYHGKMSFDHKNATLSIAVQPGEGDKAALSDMRSLSGGERSFSTVCFILSLWDTMESPFRCLDEFDVYMDMVNRRISMDMMLKVASSQRYRQFIFLTPQNMSSLPSSRLIRILRMHDPERGQTTLPFRSRDHAEDSDD</sequence>
<dbReference type="Gene3D" id="1.10.287.1490">
    <property type="match status" value="1"/>
</dbReference>
<dbReference type="Proteomes" id="UP000287033">
    <property type="component" value="Unassembled WGS sequence"/>
</dbReference>
<dbReference type="InterPro" id="IPR027417">
    <property type="entry name" value="P-loop_NTPase"/>
</dbReference>
<evidence type="ECO:0000256" key="3">
    <source>
        <dbReference type="ARBA" id="ARBA00006793"/>
    </source>
</evidence>
<comment type="caution">
    <text evidence="18">The sequence shown here is derived from an EMBL/GenBank/DDBJ whole genome shotgun (WGS) entry which is preliminary data.</text>
</comment>
<evidence type="ECO:0000256" key="1">
    <source>
        <dbReference type="ARBA" id="ARBA00004123"/>
    </source>
</evidence>
<comment type="subcellular location">
    <subcellularLocation>
        <location evidence="2">Chromosome</location>
    </subcellularLocation>
    <subcellularLocation>
        <location evidence="1">Nucleus</location>
    </subcellularLocation>
</comment>
<keyword evidence="7" id="KW-0067">ATP-binding</keyword>
<dbReference type="GO" id="GO:0000724">
    <property type="term" value="P:double-strand break repair via homologous recombination"/>
    <property type="evidence" value="ECO:0007669"/>
    <property type="project" value="TreeGrafter"/>
</dbReference>
<feature type="compositionally biased region" description="Basic and acidic residues" evidence="16">
    <location>
        <begin position="512"/>
        <end position="539"/>
    </location>
</feature>
<feature type="coiled-coil region" evidence="15">
    <location>
        <begin position="376"/>
        <end position="495"/>
    </location>
</feature>
<dbReference type="FunFam" id="3.40.50.300:FF:000959">
    <property type="entry name" value="structural maintenance of chromosomes protein 6"/>
    <property type="match status" value="1"/>
</dbReference>
<keyword evidence="8 15" id="KW-0175">Coiled coil</keyword>
<dbReference type="AlphaFoldDB" id="A0A401SCR9"/>
<dbReference type="OMA" id="MCHDHFY"/>
<organism evidence="18 19">
    <name type="scientific">Chiloscyllium punctatum</name>
    <name type="common">Brownbanded bambooshark</name>
    <name type="synonym">Hemiscyllium punctatum</name>
    <dbReference type="NCBI Taxonomy" id="137246"/>
    <lineage>
        <taxon>Eukaryota</taxon>
        <taxon>Metazoa</taxon>
        <taxon>Chordata</taxon>
        <taxon>Craniata</taxon>
        <taxon>Vertebrata</taxon>
        <taxon>Chondrichthyes</taxon>
        <taxon>Elasmobranchii</taxon>
        <taxon>Galeomorphii</taxon>
        <taxon>Galeoidea</taxon>
        <taxon>Orectolobiformes</taxon>
        <taxon>Hemiscylliidae</taxon>
        <taxon>Chiloscyllium</taxon>
    </lineage>
</organism>
<feature type="coiled-coil region" evidence="15">
    <location>
        <begin position="739"/>
        <end position="801"/>
    </location>
</feature>
<evidence type="ECO:0000256" key="7">
    <source>
        <dbReference type="ARBA" id="ARBA00022840"/>
    </source>
</evidence>
<dbReference type="FunFam" id="3.40.50.300:FF:003232">
    <property type="entry name" value="Structural maintenance of chromosomes 6, gene 1"/>
    <property type="match status" value="1"/>
</dbReference>
<evidence type="ECO:0000256" key="4">
    <source>
        <dbReference type="ARBA" id="ARBA00022454"/>
    </source>
</evidence>
<dbReference type="GO" id="GO:0035861">
    <property type="term" value="C:site of double-strand break"/>
    <property type="evidence" value="ECO:0007669"/>
    <property type="project" value="TreeGrafter"/>
</dbReference>
<protein>
    <recommendedName>
        <fullName evidence="14">Structural maintenance of chromosomes protein 6</fullName>
    </recommendedName>
</protein>
<evidence type="ECO:0000256" key="11">
    <source>
        <dbReference type="ARBA" id="ARBA00023242"/>
    </source>
</evidence>